<evidence type="ECO:0000256" key="1">
    <source>
        <dbReference type="SAM" id="MobiDB-lite"/>
    </source>
</evidence>
<feature type="compositionally biased region" description="Basic and acidic residues" evidence="1">
    <location>
        <begin position="496"/>
        <end position="511"/>
    </location>
</feature>
<keyword evidence="3" id="KW-1185">Reference proteome</keyword>
<feature type="region of interest" description="Disordered" evidence="1">
    <location>
        <begin position="272"/>
        <end position="333"/>
    </location>
</feature>
<feature type="region of interest" description="Disordered" evidence="1">
    <location>
        <begin position="434"/>
        <end position="520"/>
    </location>
</feature>
<dbReference type="OrthoDB" id="4106209at2759"/>
<feature type="compositionally biased region" description="Acidic residues" evidence="1">
    <location>
        <begin position="308"/>
        <end position="331"/>
    </location>
</feature>
<protein>
    <submittedName>
        <fullName evidence="2">Uncharacterized protein</fullName>
    </submittedName>
</protein>
<dbReference type="Proteomes" id="UP000272025">
    <property type="component" value="Unassembled WGS sequence"/>
</dbReference>
<dbReference type="RefSeq" id="XP_028462822.1">
    <property type="nucleotide sequence ID" value="XM_028614584.1"/>
</dbReference>
<reference evidence="2 3" key="1">
    <citation type="journal article" date="2018" name="Mol. Ecol.">
        <title>The obligate alkalophilic soda-lake fungus Sodiomyces alkalinus has shifted to a protein diet.</title>
        <authorList>
            <person name="Grum-Grzhimaylo A.A."/>
            <person name="Falkoski D.L."/>
            <person name="van den Heuvel J."/>
            <person name="Valero-Jimenez C.A."/>
            <person name="Min B."/>
            <person name="Choi I.G."/>
            <person name="Lipzen A."/>
            <person name="Daum C.G."/>
            <person name="Aanen D.K."/>
            <person name="Tsang A."/>
            <person name="Henrissat B."/>
            <person name="Bilanenko E.N."/>
            <person name="de Vries R.P."/>
            <person name="van Kan J.A.L."/>
            <person name="Grigoriev I.V."/>
            <person name="Debets A.J.M."/>
        </authorList>
    </citation>
    <scope>NUCLEOTIDE SEQUENCE [LARGE SCALE GENOMIC DNA]</scope>
    <source>
        <strain evidence="2 3">F11</strain>
    </source>
</reference>
<feature type="compositionally biased region" description="Low complexity" evidence="1">
    <location>
        <begin position="462"/>
        <end position="486"/>
    </location>
</feature>
<dbReference type="STRING" id="1314773.A0A3N2PL15"/>
<feature type="region of interest" description="Disordered" evidence="1">
    <location>
        <begin position="116"/>
        <end position="152"/>
    </location>
</feature>
<accession>A0A3N2PL15</accession>
<feature type="compositionally biased region" description="Low complexity" evidence="1">
    <location>
        <begin position="436"/>
        <end position="445"/>
    </location>
</feature>
<gene>
    <name evidence="2" type="ORF">SODALDRAFT_363707</name>
</gene>
<dbReference type="EMBL" id="ML119062">
    <property type="protein sequence ID" value="ROT35016.1"/>
    <property type="molecule type" value="Genomic_DNA"/>
</dbReference>
<organism evidence="2 3">
    <name type="scientific">Sodiomyces alkalinus (strain CBS 110278 / VKM F-3762 / F11)</name>
    <name type="common">Alkaliphilic filamentous fungus</name>
    <dbReference type="NCBI Taxonomy" id="1314773"/>
    <lineage>
        <taxon>Eukaryota</taxon>
        <taxon>Fungi</taxon>
        <taxon>Dikarya</taxon>
        <taxon>Ascomycota</taxon>
        <taxon>Pezizomycotina</taxon>
        <taxon>Sordariomycetes</taxon>
        <taxon>Hypocreomycetidae</taxon>
        <taxon>Glomerellales</taxon>
        <taxon>Plectosphaerellaceae</taxon>
        <taxon>Sodiomyces</taxon>
    </lineage>
</organism>
<evidence type="ECO:0000313" key="2">
    <source>
        <dbReference type="EMBL" id="ROT35016.1"/>
    </source>
</evidence>
<dbReference type="AlphaFoldDB" id="A0A3N2PL15"/>
<sequence length="520" mass="58546">MLMEAKEQVAPEHDPFEVVDRQRDVPNILGQVLQEAAPGGQVYKVRLHVTNLAAACPANIVLSTWKDFVVDGRMRRPLIALSLGPGSPGGVPETASAYLNDRKASPCLFGPLYDNLSQETPQLPQPPDDDSLLSPKLPDRNTDSNQPKKRTKGLPVEQLVYEYIFPKPRASDPPNFHAFLERNLIIEVRSEVHAFYGHLDTQEAKYPGLDYCHPIHRVRLGRWPWHRRLFRAFDHLRLTPHEIANLTKWEGTKWAKERYEKEQGITIRDTAGDDIAEWVEPEDRPAATTTTSRRGLSAETEADVNPASDDEEMNEDETEDEDEEREEDEEMVSVGTALNERLRERVARREAGDTTTVLDEEWEQWLKNAIESGEFPFTASQILQQSSTSHPAVFPQALLPTRMLDAARAGQWSEVPEVLHEIIRHSLIHHSEEDATAAAAAAASADMPPLTRAPRRPNDEPQSQSQSQTQTQTQTQSQQTTITITTWRPTYSELRLPGRDTTVHPASELRIHRTAPAPGA</sequence>
<dbReference type="GeneID" id="39583062"/>
<proteinExistence type="predicted"/>
<name>A0A3N2PL15_SODAK</name>
<evidence type="ECO:0000313" key="3">
    <source>
        <dbReference type="Proteomes" id="UP000272025"/>
    </source>
</evidence>